<dbReference type="AlphaFoldDB" id="A0A0S3RHK7"/>
<feature type="transmembrane region" description="Helical" evidence="1">
    <location>
        <begin position="49"/>
        <end position="72"/>
    </location>
</feature>
<dbReference type="Pfam" id="PF24649">
    <property type="entry name" value="DUF7642"/>
    <property type="match status" value="1"/>
</dbReference>
<dbReference type="PANTHER" id="PTHR35410">
    <property type="entry name" value="EXPRESSED PROTEIN"/>
    <property type="match status" value="1"/>
</dbReference>
<evidence type="ECO:0000313" key="4">
    <source>
        <dbReference type="Proteomes" id="UP000291084"/>
    </source>
</evidence>
<evidence type="ECO:0000259" key="2">
    <source>
        <dbReference type="Pfam" id="PF24649"/>
    </source>
</evidence>
<keyword evidence="1" id="KW-1133">Transmembrane helix</keyword>
<keyword evidence="1" id="KW-0812">Transmembrane</keyword>
<proteinExistence type="predicted"/>
<sequence length="320" mass="36970">MGTAEEVVEIESLEKSLLEENERETEAVLYAASFREMEHRFVKYQTVQWVLYSVLLILAWGIGFLMLLYLPVRRFILRKDIRSRTLYLTPNAIVYKITRPVPFPCFGVLKKEKHVLLHSVADVVVEQGYLQSLFGVYSLRVENVGVRRPPSDDVKIEGVANPNAFRKAVMMRLSNMRNEVMSRQVSTFEDVPNHLMVSHRCARLGINFLKIFYFFFLSLFLLGKWVTDSVKSLTGKPLYCLALIAHVAYLLSLSISPFIVFCNFQMSTSKSLKHDYKPSREQLLMQKLEEVGSSVKVEYVQEMLNCYLINGTEDGKKHEF</sequence>
<feature type="domain" description="DUF7642" evidence="2">
    <location>
        <begin position="79"/>
        <end position="177"/>
    </location>
</feature>
<dbReference type="PANTHER" id="PTHR35410:SF1">
    <property type="entry name" value="EXPRESSED PROTEIN"/>
    <property type="match status" value="1"/>
</dbReference>
<accession>A0A0S3RHK7</accession>
<dbReference type="OrthoDB" id="1930353at2759"/>
<keyword evidence="4" id="KW-1185">Reference proteome</keyword>
<organism evidence="3 4">
    <name type="scientific">Vigna angularis var. angularis</name>
    <dbReference type="NCBI Taxonomy" id="157739"/>
    <lineage>
        <taxon>Eukaryota</taxon>
        <taxon>Viridiplantae</taxon>
        <taxon>Streptophyta</taxon>
        <taxon>Embryophyta</taxon>
        <taxon>Tracheophyta</taxon>
        <taxon>Spermatophyta</taxon>
        <taxon>Magnoliopsida</taxon>
        <taxon>eudicotyledons</taxon>
        <taxon>Gunneridae</taxon>
        <taxon>Pentapetalae</taxon>
        <taxon>rosids</taxon>
        <taxon>fabids</taxon>
        <taxon>Fabales</taxon>
        <taxon>Fabaceae</taxon>
        <taxon>Papilionoideae</taxon>
        <taxon>50 kb inversion clade</taxon>
        <taxon>NPAAA clade</taxon>
        <taxon>indigoferoid/millettioid clade</taxon>
        <taxon>Phaseoleae</taxon>
        <taxon>Vigna</taxon>
    </lineage>
</organism>
<gene>
    <name evidence="3" type="primary">Vigan.02G297400</name>
    <name evidence="3" type="ORF">VIGAN_02297400</name>
</gene>
<feature type="transmembrane region" description="Helical" evidence="1">
    <location>
        <begin position="204"/>
        <end position="223"/>
    </location>
</feature>
<name>A0A0S3RHK7_PHAAN</name>
<protein>
    <recommendedName>
        <fullName evidence="2">DUF7642 domain-containing protein</fullName>
    </recommendedName>
</protein>
<evidence type="ECO:0000313" key="3">
    <source>
        <dbReference type="EMBL" id="BAT80016.1"/>
    </source>
</evidence>
<dbReference type="Proteomes" id="UP000291084">
    <property type="component" value="Chromosome 2"/>
</dbReference>
<feature type="transmembrane region" description="Helical" evidence="1">
    <location>
        <begin position="243"/>
        <end position="264"/>
    </location>
</feature>
<keyword evidence="1" id="KW-0472">Membrane</keyword>
<dbReference type="EMBL" id="AP015035">
    <property type="protein sequence ID" value="BAT80016.1"/>
    <property type="molecule type" value="Genomic_DNA"/>
</dbReference>
<reference evidence="3 4" key="1">
    <citation type="journal article" date="2015" name="Sci. Rep.">
        <title>The power of single molecule real-time sequencing technology in the de novo assembly of a eukaryotic genome.</title>
        <authorList>
            <person name="Sakai H."/>
            <person name="Naito K."/>
            <person name="Ogiso-Tanaka E."/>
            <person name="Takahashi Y."/>
            <person name="Iseki K."/>
            <person name="Muto C."/>
            <person name="Satou K."/>
            <person name="Teruya K."/>
            <person name="Shiroma A."/>
            <person name="Shimoji M."/>
            <person name="Hirano T."/>
            <person name="Itoh T."/>
            <person name="Kaga A."/>
            <person name="Tomooka N."/>
        </authorList>
    </citation>
    <scope>NUCLEOTIDE SEQUENCE [LARGE SCALE GENOMIC DNA]</scope>
    <source>
        <strain evidence="4">cv. Shumari</strain>
    </source>
</reference>
<evidence type="ECO:0000256" key="1">
    <source>
        <dbReference type="SAM" id="Phobius"/>
    </source>
</evidence>
<dbReference type="InterPro" id="IPR056059">
    <property type="entry name" value="DUF7642"/>
</dbReference>